<feature type="region of interest" description="Disordered" evidence="1">
    <location>
        <begin position="370"/>
        <end position="390"/>
    </location>
</feature>
<proteinExistence type="predicted"/>
<dbReference type="InterPro" id="IPR013230">
    <property type="entry name" value="Peptidase_M15A_C"/>
</dbReference>
<dbReference type="InterPro" id="IPR008258">
    <property type="entry name" value="Transglycosylase_SLT_dom_1"/>
</dbReference>
<evidence type="ECO:0000256" key="1">
    <source>
        <dbReference type="SAM" id="MobiDB-lite"/>
    </source>
</evidence>
<name>A0A2U1K0T3_9BACI</name>
<dbReference type="Gene3D" id="1.10.530.10">
    <property type="match status" value="1"/>
</dbReference>
<dbReference type="InterPro" id="IPR023346">
    <property type="entry name" value="Lysozyme-like_dom_sf"/>
</dbReference>
<evidence type="ECO:0000259" key="2">
    <source>
        <dbReference type="Pfam" id="PF01464"/>
    </source>
</evidence>
<feature type="domain" description="Transglycosylase SLT" evidence="2">
    <location>
        <begin position="354"/>
        <end position="432"/>
    </location>
</feature>
<dbReference type="InterPro" id="IPR009045">
    <property type="entry name" value="Zn_M74/Hedgehog-like"/>
</dbReference>
<evidence type="ECO:0000259" key="3">
    <source>
        <dbReference type="Pfam" id="PF08291"/>
    </source>
</evidence>
<dbReference type="OrthoDB" id="28713at2"/>
<feature type="domain" description="Peptidase M15A C-terminal" evidence="3">
    <location>
        <begin position="255"/>
        <end position="325"/>
    </location>
</feature>
<sequence>MPSYKELMPSLNPLQNTIRKLTDFTLPNQDLRNFRDRSRQEAATATAPQREALQGTRRILDQQRTQQLNAIQRNRSLLPQWFQQNLKQTASQVRQQEAKRGVASSGVGLMNILQAGQAPLQQQAQGLQELIGQQGQMEGNYLNQLLSQVFGPQRELAVQQGAEATKRYQTYINQAQESLFQGRVQDAERLLNEAQLEYNALIQQQEGRLLQEQMGYQKMLTEEQQRYAQNLPGLATQGVKLSDAAIQAHQMASQLGLRLTSGYRDPKKNAAVGGSKKSKHMQGLAYDFSGSKKAMDQFAKWAKSSGLFDQVLWQVPGHYDHVHVSWKAPSSGGSGGKVDDWLTQAIRITGVPMSWLPHLRTIAMKESSGNPRAINKWDSNAKRGTPSKGLMQTIDPTFSRYKIKGYDDIYNPVHNAIAAINYIKSRYGTVTNVPGIKSMAAGGKYRGY</sequence>
<dbReference type="CDD" id="cd13402">
    <property type="entry name" value="LT_TF-like"/>
    <property type="match status" value="1"/>
</dbReference>
<dbReference type="SUPFAM" id="SSF53955">
    <property type="entry name" value="Lysozyme-like"/>
    <property type="match status" value="1"/>
</dbReference>
<dbReference type="Pfam" id="PF01464">
    <property type="entry name" value="SLT"/>
    <property type="match status" value="1"/>
</dbReference>
<reference evidence="4 5" key="1">
    <citation type="submission" date="2018-04" db="EMBL/GenBank/DDBJ databases">
        <title>Camelliibacillus theae gen. nov., sp. nov., isolated from Pu'er tea.</title>
        <authorList>
            <person name="Niu L."/>
        </authorList>
    </citation>
    <scope>NUCLEOTIDE SEQUENCE [LARGE SCALE GENOMIC DNA]</scope>
    <source>
        <strain evidence="4 5">T8</strain>
    </source>
</reference>
<organism evidence="4 5">
    <name type="scientific">Pueribacillus theae</name>
    <dbReference type="NCBI Taxonomy" id="2171751"/>
    <lineage>
        <taxon>Bacteria</taxon>
        <taxon>Bacillati</taxon>
        <taxon>Bacillota</taxon>
        <taxon>Bacilli</taxon>
        <taxon>Bacillales</taxon>
        <taxon>Bacillaceae</taxon>
        <taxon>Pueribacillus</taxon>
    </lineage>
</organism>
<evidence type="ECO:0008006" key="6">
    <source>
        <dbReference type="Google" id="ProtNLM"/>
    </source>
</evidence>
<evidence type="ECO:0000313" key="5">
    <source>
        <dbReference type="Proteomes" id="UP000245998"/>
    </source>
</evidence>
<dbReference type="Gene3D" id="3.30.1380.10">
    <property type="match status" value="1"/>
</dbReference>
<protein>
    <recommendedName>
        <fullName evidence="6">Peptidase M15</fullName>
    </recommendedName>
</protein>
<keyword evidence="5" id="KW-1185">Reference proteome</keyword>
<dbReference type="Proteomes" id="UP000245998">
    <property type="component" value="Unassembled WGS sequence"/>
</dbReference>
<dbReference type="SUPFAM" id="SSF55166">
    <property type="entry name" value="Hedgehog/DD-peptidase"/>
    <property type="match status" value="1"/>
</dbReference>
<dbReference type="AlphaFoldDB" id="A0A2U1K0T3"/>
<evidence type="ECO:0000313" key="4">
    <source>
        <dbReference type="EMBL" id="PWA11081.1"/>
    </source>
</evidence>
<comment type="caution">
    <text evidence="4">The sequence shown here is derived from an EMBL/GenBank/DDBJ whole genome shotgun (WGS) entry which is preliminary data.</text>
</comment>
<dbReference type="Pfam" id="PF08291">
    <property type="entry name" value="Peptidase_M15_3"/>
    <property type="match status" value="1"/>
</dbReference>
<accession>A0A2U1K0T3</accession>
<gene>
    <name evidence="4" type="ORF">DCC39_10305</name>
</gene>
<dbReference type="EMBL" id="QCZG01000019">
    <property type="protein sequence ID" value="PWA11081.1"/>
    <property type="molecule type" value="Genomic_DNA"/>
</dbReference>